<dbReference type="PROSITE" id="PS51464">
    <property type="entry name" value="SIS"/>
    <property type="match status" value="1"/>
</dbReference>
<dbReference type="PANTHER" id="PTHR30514:SF1">
    <property type="entry name" value="HTH-TYPE TRANSCRIPTIONAL REGULATOR HEXR-RELATED"/>
    <property type="match status" value="1"/>
</dbReference>
<dbReference type="GO" id="GO:0003700">
    <property type="term" value="F:DNA-binding transcription factor activity"/>
    <property type="evidence" value="ECO:0007669"/>
    <property type="project" value="InterPro"/>
</dbReference>
<dbReference type="GO" id="GO:0003677">
    <property type="term" value="F:DNA binding"/>
    <property type="evidence" value="ECO:0007669"/>
    <property type="project" value="UniProtKB-KW"/>
</dbReference>
<evidence type="ECO:0000313" key="7">
    <source>
        <dbReference type="Proteomes" id="UP000321196"/>
    </source>
</evidence>
<dbReference type="Gene3D" id="1.10.10.10">
    <property type="entry name" value="Winged helix-like DNA-binding domain superfamily/Winged helix DNA-binding domain"/>
    <property type="match status" value="1"/>
</dbReference>
<keyword evidence="2" id="KW-0238">DNA-binding</keyword>
<feature type="domain" description="SIS" evidence="5">
    <location>
        <begin position="129"/>
        <end position="269"/>
    </location>
</feature>
<dbReference type="Gene3D" id="3.40.50.10490">
    <property type="entry name" value="Glucose-6-phosphate isomerase like protein, domain 1"/>
    <property type="match status" value="1"/>
</dbReference>
<gene>
    <name evidence="6" type="ORF">FVP60_12885</name>
</gene>
<protein>
    <submittedName>
        <fullName evidence="6">MurR/RpiR family transcriptional regulator</fullName>
    </submittedName>
</protein>
<evidence type="ECO:0000259" key="4">
    <source>
        <dbReference type="PROSITE" id="PS51071"/>
    </source>
</evidence>
<evidence type="ECO:0000256" key="3">
    <source>
        <dbReference type="ARBA" id="ARBA00023163"/>
    </source>
</evidence>
<keyword evidence="1" id="KW-0805">Transcription regulation</keyword>
<dbReference type="Proteomes" id="UP000321196">
    <property type="component" value="Unassembled WGS sequence"/>
</dbReference>
<dbReference type="Pfam" id="PF01418">
    <property type="entry name" value="HTH_6"/>
    <property type="match status" value="1"/>
</dbReference>
<comment type="caution">
    <text evidence="6">The sequence shown here is derived from an EMBL/GenBank/DDBJ whole genome shotgun (WGS) entry which is preliminary data.</text>
</comment>
<dbReference type="InterPro" id="IPR009057">
    <property type="entry name" value="Homeodomain-like_sf"/>
</dbReference>
<dbReference type="AlphaFoldDB" id="A0A5C8HJL6"/>
<dbReference type="SUPFAM" id="SSF46689">
    <property type="entry name" value="Homeodomain-like"/>
    <property type="match status" value="1"/>
</dbReference>
<keyword evidence="7" id="KW-1185">Reference proteome</keyword>
<dbReference type="SUPFAM" id="SSF53697">
    <property type="entry name" value="SIS domain"/>
    <property type="match status" value="1"/>
</dbReference>
<dbReference type="EMBL" id="VRSW01000007">
    <property type="protein sequence ID" value="TXK02493.1"/>
    <property type="molecule type" value="Genomic_DNA"/>
</dbReference>
<evidence type="ECO:0000259" key="5">
    <source>
        <dbReference type="PROSITE" id="PS51464"/>
    </source>
</evidence>
<dbReference type="GO" id="GO:1901135">
    <property type="term" value="P:carbohydrate derivative metabolic process"/>
    <property type="evidence" value="ECO:0007669"/>
    <property type="project" value="InterPro"/>
</dbReference>
<reference evidence="6 7" key="1">
    <citation type="submission" date="2019-08" db="EMBL/GenBank/DDBJ databases">
        <authorList>
            <person name="Dong K."/>
        </authorList>
    </citation>
    <scope>NUCLEOTIDE SEQUENCE [LARGE SCALE GENOMIC DNA]</scope>
    <source>
        <strain evidence="6 7">M4-8</strain>
    </source>
</reference>
<dbReference type="InterPro" id="IPR046348">
    <property type="entry name" value="SIS_dom_sf"/>
</dbReference>
<evidence type="ECO:0000256" key="1">
    <source>
        <dbReference type="ARBA" id="ARBA00023015"/>
    </source>
</evidence>
<proteinExistence type="predicted"/>
<organism evidence="6 7">
    <name type="scientific">Microbacterium mitrae</name>
    <dbReference type="NCBI Taxonomy" id="664640"/>
    <lineage>
        <taxon>Bacteria</taxon>
        <taxon>Bacillati</taxon>
        <taxon>Actinomycetota</taxon>
        <taxon>Actinomycetes</taxon>
        <taxon>Micrococcales</taxon>
        <taxon>Microbacteriaceae</taxon>
        <taxon>Microbacterium</taxon>
    </lineage>
</organism>
<accession>A0A5C8HJL6</accession>
<dbReference type="OrthoDB" id="370421at2"/>
<dbReference type="PANTHER" id="PTHR30514">
    <property type="entry name" value="GLUCOKINASE"/>
    <property type="match status" value="1"/>
</dbReference>
<dbReference type="CDD" id="cd05013">
    <property type="entry name" value="SIS_RpiR"/>
    <property type="match status" value="1"/>
</dbReference>
<evidence type="ECO:0000313" key="6">
    <source>
        <dbReference type="EMBL" id="TXK02493.1"/>
    </source>
</evidence>
<dbReference type="Pfam" id="PF01380">
    <property type="entry name" value="SIS"/>
    <property type="match status" value="1"/>
</dbReference>
<dbReference type="InterPro" id="IPR035472">
    <property type="entry name" value="RpiR-like_SIS"/>
</dbReference>
<dbReference type="InterPro" id="IPR047640">
    <property type="entry name" value="RpiR-like"/>
</dbReference>
<dbReference type="InterPro" id="IPR000281">
    <property type="entry name" value="HTH_RpiR"/>
</dbReference>
<dbReference type="InterPro" id="IPR001347">
    <property type="entry name" value="SIS_dom"/>
</dbReference>
<keyword evidence="3" id="KW-0804">Transcription</keyword>
<dbReference type="PROSITE" id="PS51071">
    <property type="entry name" value="HTH_RPIR"/>
    <property type="match status" value="1"/>
</dbReference>
<dbReference type="GO" id="GO:0097367">
    <property type="term" value="F:carbohydrate derivative binding"/>
    <property type="evidence" value="ECO:0007669"/>
    <property type="project" value="InterPro"/>
</dbReference>
<dbReference type="InterPro" id="IPR036388">
    <property type="entry name" value="WH-like_DNA-bd_sf"/>
</dbReference>
<sequence>MTADVFISLRQRLPSLRKTEKRIAAFVLDNPSVVAGCTITELASRCETSQASVARFCQAVGYSGYKEFRLALVSASSREEAAREHFRVADADIEPGDSAFDVVNKVAYQEVRAIEETARGLDLEALDAIVAAISAASRIDIIGAGSSGLTGQDLHQKLHRFGLTTYFWVDAHLALTSVALSSPSSVAIGISHSGLTVETYQALEIARAAGATTVAITNFPDSPLAELADLVLTTSARETPLRSGATASRIAQMALVDFVVVRLLQSQLDRAATSLRRTYEAVQPHRLSVNHHPSAPTSPAS</sequence>
<evidence type="ECO:0000256" key="2">
    <source>
        <dbReference type="ARBA" id="ARBA00023125"/>
    </source>
</evidence>
<feature type="domain" description="HTH rpiR-type" evidence="4">
    <location>
        <begin position="3"/>
        <end position="79"/>
    </location>
</feature>
<dbReference type="RefSeq" id="WP_147826707.1">
    <property type="nucleotide sequence ID" value="NZ_BAAARG010000006.1"/>
</dbReference>
<name>A0A5C8HJL6_9MICO</name>